<evidence type="ECO:0000259" key="3">
    <source>
        <dbReference type="PROSITE" id="PS50977"/>
    </source>
</evidence>
<name>A0A841PZY5_9BACL</name>
<dbReference type="Pfam" id="PF00440">
    <property type="entry name" value="TetR_N"/>
    <property type="match status" value="1"/>
</dbReference>
<dbReference type="PRINTS" id="PR00455">
    <property type="entry name" value="HTHTETR"/>
</dbReference>
<reference evidence="4 5" key="1">
    <citation type="submission" date="2020-08" db="EMBL/GenBank/DDBJ databases">
        <title>Genomic Encyclopedia of Type Strains, Phase IV (KMG-IV): sequencing the most valuable type-strain genomes for metagenomic binning, comparative biology and taxonomic classification.</title>
        <authorList>
            <person name="Goeker M."/>
        </authorList>
    </citation>
    <scope>NUCLEOTIDE SEQUENCE [LARGE SCALE GENOMIC DNA]</scope>
    <source>
        <strain evidence="4 5">DSM 21769</strain>
    </source>
</reference>
<dbReference type="InterPro" id="IPR023772">
    <property type="entry name" value="DNA-bd_HTH_TetR-type_CS"/>
</dbReference>
<dbReference type="GO" id="GO:0003677">
    <property type="term" value="F:DNA binding"/>
    <property type="evidence" value="ECO:0007669"/>
    <property type="project" value="UniProtKB-UniRule"/>
</dbReference>
<dbReference type="PANTHER" id="PTHR43479">
    <property type="entry name" value="ACREF/ENVCD OPERON REPRESSOR-RELATED"/>
    <property type="match status" value="1"/>
</dbReference>
<keyword evidence="1 2" id="KW-0238">DNA-binding</keyword>
<evidence type="ECO:0000256" key="2">
    <source>
        <dbReference type="PROSITE-ProRule" id="PRU00335"/>
    </source>
</evidence>
<dbReference type="InterPro" id="IPR050624">
    <property type="entry name" value="HTH-type_Tx_Regulator"/>
</dbReference>
<feature type="domain" description="HTH tetR-type" evidence="3">
    <location>
        <begin position="1"/>
        <end position="59"/>
    </location>
</feature>
<dbReference type="RefSeq" id="WP_184404790.1">
    <property type="nucleotide sequence ID" value="NZ_JACHHJ010000004.1"/>
</dbReference>
<dbReference type="Proteomes" id="UP000568839">
    <property type="component" value="Unassembled WGS sequence"/>
</dbReference>
<keyword evidence="5" id="KW-1185">Reference proteome</keyword>
<gene>
    <name evidence="4" type="ORF">HNR44_002713</name>
</gene>
<dbReference type="SUPFAM" id="SSF46689">
    <property type="entry name" value="Homeodomain-like"/>
    <property type="match status" value="1"/>
</dbReference>
<evidence type="ECO:0000313" key="5">
    <source>
        <dbReference type="Proteomes" id="UP000568839"/>
    </source>
</evidence>
<sequence>MKENILKTALQRFAKDGYFSTSMQHIAETCGISKASLYKYFSSKEELLLEALEYNLEQMVERTTSVNLNQTLSPKEQLKEKIILELEATKENRTFINLLIRSVPSTKNAEMMRVLKRSKLALMNWHRDSLIHAYGEEVKPFLWDLVVLFQGTLREYVVLMSDEHKSFPADAVAALIISHLDTIILSKPHLPPVLTSDLMQDYETFNPNGKNGAVQEEIEDVRYRIREKVMTEANAEQRDEIEGAIEALYQEIDAISPRRYMIDSLGLYLGQMASINDELKTLNALLSTRRNH</sequence>
<organism evidence="4 5">
    <name type="scientific">Geomicrobium halophilum</name>
    <dbReference type="NCBI Taxonomy" id="549000"/>
    <lineage>
        <taxon>Bacteria</taxon>
        <taxon>Bacillati</taxon>
        <taxon>Bacillota</taxon>
        <taxon>Bacilli</taxon>
        <taxon>Bacillales</taxon>
        <taxon>Geomicrobium</taxon>
    </lineage>
</organism>
<protein>
    <submittedName>
        <fullName evidence="4">AcrR family transcriptional regulator</fullName>
    </submittedName>
</protein>
<dbReference type="EMBL" id="JACHHJ010000004">
    <property type="protein sequence ID" value="MBB6450723.1"/>
    <property type="molecule type" value="Genomic_DNA"/>
</dbReference>
<evidence type="ECO:0000313" key="4">
    <source>
        <dbReference type="EMBL" id="MBB6450723.1"/>
    </source>
</evidence>
<evidence type="ECO:0000256" key="1">
    <source>
        <dbReference type="ARBA" id="ARBA00023125"/>
    </source>
</evidence>
<feature type="DNA-binding region" description="H-T-H motif" evidence="2">
    <location>
        <begin position="22"/>
        <end position="41"/>
    </location>
</feature>
<dbReference type="InterPro" id="IPR001647">
    <property type="entry name" value="HTH_TetR"/>
</dbReference>
<proteinExistence type="predicted"/>
<dbReference type="PROSITE" id="PS01081">
    <property type="entry name" value="HTH_TETR_1"/>
    <property type="match status" value="1"/>
</dbReference>
<comment type="caution">
    <text evidence="4">The sequence shown here is derived from an EMBL/GenBank/DDBJ whole genome shotgun (WGS) entry which is preliminary data.</text>
</comment>
<dbReference type="PROSITE" id="PS50977">
    <property type="entry name" value="HTH_TETR_2"/>
    <property type="match status" value="1"/>
</dbReference>
<dbReference type="PANTHER" id="PTHR43479:SF22">
    <property type="entry name" value="TRANSCRIPTIONAL REGULATOR, TETR FAMILY"/>
    <property type="match status" value="1"/>
</dbReference>
<dbReference type="AlphaFoldDB" id="A0A841PZY5"/>
<dbReference type="InterPro" id="IPR009057">
    <property type="entry name" value="Homeodomain-like_sf"/>
</dbReference>
<accession>A0A841PZY5</accession>
<dbReference type="Gene3D" id="1.10.357.10">
    <property type="entry name" value="Tetracycline Repressor, domain 2"/>
    <property type="match status" value="1"/>
</dbReference>